<keyword evidence="1" id="KW-1133">Transmembrane helix</keyword>
<comment type="caution">
    <text evidence="2">The sequence shown here is derived from an EMBL/GenBank/DDBJ whole genome shotgun (WGS) entry which is preliminary data.</text>
</comment>
<dbReference type="SUPFAM" id="SSF50998">
    <property type="entry name" value="Quinoprotein alcohol dehydrogenase-like"/>
    <property type="match status" value="1"/>
</dbReference>
<dbReference type="InterPro" id="IPR011047">
    <property type="entry name" value="Quinoprotein_ADH-like_sf"/>
</dbReference>
<proteinExistence type="predicted"/>
<dbReference type="RefSeq" id="WP_302013683.1">
    <property type="nucleotide sequence ID" value="NZ_CATWGP010000004.1"/>
</dbReference>
<accession>A0A943ECV8</accession>
<organism evidence="2 3">
    <name type="scientific">Acidaminococcus intestini</name>
    <dbReference type="NCBI Taxonomy" id="187327"/>
    <lineage>
        <taxon>Bacteria</taxon>
        <taxon>Bacillati</taxon>
        <taxon>Bacillota</taxon>
        <taxon>Negativicutes</taxon>
        <taxon>Acidaminococcales</taxon>
        <taxon>Acidaminococcaceae</taxon>
        <taxon>Acidaminococcus</taxon>
    </lineage>
</organism>
<keyword evidence="1" id="KW-0812">Transmembrane</keyword>
<gene>
    <name evidence="2" type="ORF">KHX13_05990</name>
</gene>
<dbReference type="AlphaFoldDB" id="A0A943ECV8"/>
<keyword evidence="1" id="KW-0472">Membrane</keyword>
<evidence type="ECO:0000313" key="2">
    <source>
        <dbReference type="EMBL" id="MBS5519867.1"/>
    </source>
</evidence>
<dbReference type="Proteomes" id="UP000754226">
    <property type="component" value="Unassembled WGS sequence"/>
</dbReference>
<sequence>MSFWNEKIKPHLEGHHKSIIALVLLAVLAGTAYYFRLDIKDKVIKAKPQPIQSVELANTNFALQAINSPKLHVQEIDRVSAFFVKNGHVFFSLRNPDGSETQVEAFDLKDGALVPYRGFGKDGILTIKEKMVFGMTVDSDNNVYYVKKGVHALISGNDIASLQGSTTATRIAFLPGEQQAYLYGNDNFTLSDVKDGGLTKNHPSFLHNRAYPFKGGLTLVQVMDDGTVYGGGRIKPNGFNIIGAFKPDGKLIQYYGSYQPTDKDSIYNLVDMAIMDHYIAVIDGFTLKLWRRNGMYLGNFNSSKLLGGDLNCLRLSPLDGRTMLILAYVRNAKTKLVDLKVFRMQFPE</sequence>
<evidence type="ECO:0008006" key="4">
    <source>
        <dbReference type="Google" id="ProtNLM"/>
    </source>
</evidence>
<feature type="transmembrane region" description="Helical" evidence="1">
    <location>
        <begin position="19"/>
        <end position="37"/>
    </location>
</feature>
<name>A0A943ECV8_9FIRM</name>
<dbReference type="EMBL" id="JAGZCZ010000005">
    <property type="protein sequence ID" value="MBS5519867.1"/>
    <property type="molecule type" value="Genomic_DNA"/>
</dbReference>
<evidence type="ECO:0000313" key="3">
    <source>
        <dbReference type="Proteomes" id="UP000754226"/>
    </source>
</evidence>
<evidence type="ECO:0000256" key="1">
    <source>
        <dbReference type="SAM" id="Phobius"/>
    </source>
</evidence>
<protein>
    <recommendedName>
        <fullName evidence="4">NHL repeat protein</fullName>
    </recommendedName>
</protein>
<reference evidence="2" key="1">
    <citation type="submission" date="2021-02" db="EMBL/GenBank/DDBJ databases">
        <title>Infant gut strain persistence is associated with maternal origin, phylogeny, and functional potential including surface adhesion and iron acquisition.</title>
        <authorList>
            <person name="Lou Y.C."/>
        </authorList>
    </citation>
    <scope>NUCLEOTIDE SEQUENCE</scope>
    <source>
        <strain evidence="2">L3_106_000M1_dasL3_106_000M1_concoct_15</strain>
    </source>
</reference>